<sequence>MALADYQALLGDLARDQAAVLTADARARALEAARLQYSADQPRRMVDDVTWPEGALAPAPEGWTESAWIQAAEYPIGREPIAQINVSAYLSPTGWQIMAADHVAAGGVVRVTFMAEHELSATEDTIPARHRLAVAQYAAHLLCHQLATHYSAQRETAMGSDASLTETRAREFAARSKELRAAYYAGVGIADPFKATAGGNSTGTTAAAGVVSWPSRNPRHRLVQRGGL</sequence>
<name>A0ABV8DF20_9BURK</name>
<evidence type="ECO:0000313" key="2">
    <source>
        <dbReference type="Proteomes" id="UP001595693"/>
    </source>
</evidence>
<gene>
    <name evidence="1" type="ORF">ACFOW3_19780</name>
</gene>
<evidence type="ECO:0000313" key="1">
    <source>
        <dbReference type="EMBL" id="MFC3936868.1"/>
    </source>
</evidence>
<reference evidence="2" key="1">
    <citation type="journal article" date="2019" name="Int. J. Syst. Evol. Microbiol.">
        <title>The Global Catalogue of Microorganisms (GCM) 10K type strain sequencing project: providing services to taxonomists for standard genome sequencing and annotation.</title>
        <authorList>
            <consortium name="The Broad Institute Genomics Platform"/>
            <consortium name="The Broad Institute Genome Sequencing Center for Infectious Disease"/>
            <person name="Wu L."/>
            <person name="Ma J."/>
        </authorList>
    </citation>
    <scope>NUCLEOTIDE SEQUENCE [LARGE SCALE GENOMIC DNA]</scope>
    <source>
        <strain evidence="2">CCUG 2113</strain>
    </source>
</reference>
<comment type="caution">
    <text evidence="1">The sequence shown here is derived from an EMBL/GenBank/DDBJ whole genome shotgun (WGS) entry which is preliminary data.</text>
</comment>
<dbReference type="Proteomes" id="UP001595693">
    <property type="component" value="Unassembled WGS sequence"/>
</dbReference>
<protein>
    <submittedName>
        <fullName evidence="1">Uncharacterized protein</fullName>
    </submittedName>
</protein>
<organism evidence="1 2">
    <name type="scientific">Acidovorax facilis</name>
    <dbReference type="NCBI Taxonomy" id="12917"/>
    <lineage>
        <taxon>Bacteria</taxon>
        <taxon>Pseudomonadati</taxon>
        <taxon>Pseudomonadota</taxon>
        <taxon>Betaproteobacteria</taxon>
        <taxon>Burkholderiales</taxon>
        <taxon>Comamonadaceae</taxon>
        <taxon>Acidovorax</taxon>
    </lineage>
</organism>
<proteinExistence type="predicted"/>
<dbReference type="EMBL" id="JBHSAJ010000059">
    <property type="protein sequence ID" value="MFC3936868.1"/>
    <property type="molecule type" value="Genomic_DNA"/>
</dbReference>
<accession>A0ABV8DF20</accession>
<keyword evidence="2" id="KW-1185">Reference proteome</keyword>
<dbReference type="RefSeq" id="WP_055400995.1">
    <property type="nucleotide sequence ID" value="NZ_JAMXAX010000045.1"/>
</dbReference>